<sequence>MTAEEKRTEIFIHPDCPDCASVITAYNDNPDRFGDAGLYDVTELGNLKRFLQYRDRLPGYAAVREAGKIGVPSKVIGGTVVEFFDAV</sequence>
<evidence type="ECO:0000313" key="1">
    <source>
        <dbReference type="EMBL" id="MCZ9292288.1"/>
    </source>
</evidence>
<dbReference type="EMBL" id="JAKMUR010000017">
    <property type="protein sequence ID" value="MCZ9292288.1"/>
    <property type="molecule type" value="Genomic_DNA"/>
</dbReference>
<protein>
    <recommendedName>
        <fullName evidence="3">Glutaredoxin</fullName>
    </recommendedName>
</protein>
<gene>
    <name evidence="1" type="ORF">L8U61_09085</name>
</gene>
<organism evidence="1 2">
    <name type="scientific">Corynebacterium lehmanniae</name>
    <dbReference type="NCBI Taxonomy" id="2913497"/>
    <lineage>
        <taxon>Bacteria</taxon>
        <taxon>Bacillati</taxon>
        <taxon>Actinomycetota</taxon>
        <taxon>Actinomycetes</taxon>
        <taxon>Mycobacteriales</taxon>
        <taxon>Corynebacteriaceae</taxon>
        <taxon>Corynebacterium</taxon>
    </lineage>
</organism>
<proteinExistence type="predicted"/>
<accession>A0ABT4RAA3</accession>
<evidence type="ECO:0008006" key="3">
    <source>
        <dbReference type="Google" id="ProtNLM"/>
    </source>
</evidence>
<reference evidence="1" key="1">
    <citation type="submission" date="2022-02" db="EMBL/GenBank/DDBJ databases">
        <title>Corynebacterium sp. from urogenital microbiome.</title>
        <authorList>
            <person name="Cappelli E.A."/>
            <person name="Ribeiro T.G."/>
            <person name="Peixe L."/>
        </authorList>
    </citation>
    <scope>NUCLEOTIDE SEQUENCE</scope>
    <source>
        <strain evidence="1">C8Ua_144</strain>
    </source>
</reference>
<name>A0ABT4RAA3_9CORY</name>
<comment type="caution">
    <text evidence="1">The sequence shown here is derived from an EMBL/GenBank/DDBJ whole genome shotgun (WGS) entry which is preliminary data.</text>
</comment>
<dbReference type="RefSeq" id="WP_269952596.1">
    <property type="nucleotide sequence ID" value="NZ_JAKMUR010000017.1"/>
</dbReference>
<evidence type="ECO:0000313" key="2">
    <source>
        <dbReference type="Proteomes" id="UP001146453"/>
    </source>
</evidence>
<keyword evidence="2" id="KW-1185">Reference proteome</keyword>
<dbReference type="Proteomes" id="UP001146453">
    <property type="component" value="Unassembled WGS sequence"/>
</dbReference>